<accession>A0AAW3NJB1</accession>
<reference evidence="1 2" key="1">
    <citation type="submission" date="2015-11" db="EMBL/GenBank/DDBJ databases">
        <title>Expanding the genomic diversity of Burkholderia species for the development of highly accurate diagnostics.</title>
        <authorList>
            <person name="Sahl J."/>
            <person name="Keim P."/>
            <person name="Wagner D."/>
        </authorList>
    </citation>
    <scope>NUCLEOTIDE SEQUENCE [LARGE SCALE GENOMIC DNA]</scope>
    <source>
        <strain evidence="1 2">MSMB1137WGS</strain>
    </source>
</reference>
<gene>
    <name evidence="1" type="ORF">WK53_28960</name>
</gene>
<sequence length="254" mass="28874">MRELALAIVPLFFGVFLFAALLETYKDDMSSRKDLVLDFYRPMREAQTDCRATEQQLMVAYGSQSGTYKLMLDEFDHMVSADPATLTRDYDVLPRSILESNNKITAHVSDLKAKLDTCLPALYRKYEEVALATGTYDRFIDIAKQRDADLRAPYAKRTALLDEAATKFKPESMMDTLRQSLTLDTDTPNGRAAMKVRLHGVGEPAVDLYMQLAQSEQAILKVEQDTDVQLIGLFAKQVNRRYKRGLLSVLWPWS</sequence>
<evidence type="ECO:0000313" key="2">
    <source>
        <dbReference type="Proteomes" id="UP000056732"/>
    </source>
</evidence>
<evidence type="ECO:0000313" key="1">
    <source>
        <dbReference type="EMBL" id="KVT58072.1"/>
    </source>
</evidence>
<proteinExistence type="predicted"/>
<dbReference type="EMBL" id="LPDO01000040">
    <property type="protein sequence ID" value="KVT58072.1"/>
    <property type="molecule type" value="Genomic_DNA"/>
</dbReference>
<protein>
    <submittedName>
        <fullName evidence="1">Uncharacterized protein</fullName>
    </submittedName>
</protein>
<comment type="caution">
    <text evidence="1">The sequence shown here is derived from an EMBL/GenBank/DDBJ whole genome shotgun (WGS) entry which is preliminary data.</text>
</comment>
<dbReference type="Proteomes" id="UP000056732">
    <property type="component" value="Unassembled WGS sequence"/>
</dbReference>
<dbReference type="AlphaFoldDB" id="A0AAW3NJB1"/>
<name>A0AAW3NJB1_9BURK</name>
<organism evidence="1 2">
    <name type="scientific">Burkholderia ubonensis</name>
    <dbReference type="NCBI Taxonomy" id="101571"/>
    <lineage>
        <taxon>Bacteria</taxon>
        <taxon>Pseudomonadati</taxon>
        <taxon>Pseudomonadota</taxon>
        <taxon>Betaproteobacteria</taxon>
        <taxon>Burkholderiales</taxon>
        <taxon>Burkholderiaceae</taxon>
        <taxon>Burkholderia</taxon>
        <taxon>Burkholderia cepacia complex</taxon>
    </lineage>
</organism>